<keyword evidence="6 14" id="KW-0808">Transferase</keyword>
<dbReference type="PROSITE" id="PS50109">
    <property type="entry name" value="HIS_KIN"/>
    <property type="match status" value="1"/>
</dbReference>
<dbReference type="CDD" id="cd16917">
    <property type="entry name" value="HATPase_UhpB-NarQ-NarX-like"/>
    <property type="match status" value="1"/>
</dbReference>
<dbReference type="InterPro" id="IPR016380">
    <property type="entry name" value="Sig_transdc_His_kin_NarX/NarQ"/>
</dbReference>
<keyword evidence="11" id="KW-1133">Transmembrane helix</keyword>
<evidence type="ECO:0000256" key="11">
    <source>
        <dbReference type="ARBA" id="ARBA00022989"/>
    </source>
</evidence>
<dbReference type="Gene3D" id="1.20.5.1930">
    <property type="match status" value="1"/>
</dbReference>
<gene>
    <name evidence="18" type="ORF">SAMN05216255_0516</name>
</gene>
<sequence length="600" mass="67554">MRRWLKCSLPAKAALAVTLITVLALSSALSAVVIANISKDDAAAINAAGSLRMATYRLIWRLDVAAPRSTIENLKADMQQRLASPALRRVAERRMDSSTALAFQAINDHWQNVMLPALDHKTKSVFIAEAERFVLQLEKFISQLQRQSESRQNWQQGIQGAALILTVLILLVGLYQLQSSVIRPLKQLVDSARRFSRGDLNARITYRSEDELGQMAESFNAMAEVIKQSHLNLEDRINEKTRDLEQTNSTLQMLYQSSQSLATNAANIEQLNNLIDRFQQRFSHLHLTLCLHTNASTKRAQLIVLRGNQQRETCLHNNCSNCPRHQHPSVSIFAITSQGVRLGELRAIFSDGHSLRTWETELIQALANLIGTSLSLEQQREQENRLLLLAERATIARELHDSLAQALSYMKLQVSRMNTLIQRQEPTQHLLEVNEELRDGLNSAYRQLRELLTTFRLQIEGSGLESALEQTADEFAQRGTAEIIFNTPPFAFSLSAAEQIHLLQIVREALSNCVQHAMAEHIWVTISQHGESVRLLIEDDGCGISNDYDQRQHHGLNIMRERAESIGGQLSITNRNAGGTCIEMEFKAVFFSGHTMETLS</sequence>
<evidence type="ECO:0000256" key="2">
    <source>
        <dbReference type="ARBA" id="ARBA00004429"/>
    </source>
</evidence>
<evidence type="ECO:0000259" key="17">
    <source>
        <dbReference type="PROSITE" id="PS50885"/>
    </source>
</evidence>
<evidence type="ECO:0000259" key="16">
    <source>
        <dbReference type="PROSITE" id="PS50109"/>
    </source>
</evidence>
<feature type="domain" description="HAMP" evidence="17">
    <location>
        <begin position="179"/>
        <end position="231"/>
    </location>
</feature>
<evidence type="ECO:0000256" key="3">
    <source>
        <dbReference type="ARBA" id="ARBA00022475"/>
    </source>
</evidence>
<evidence type="ECO:0000256" key="1">
    <source>
        <dbReference type="ARBA" id="ARBA00000085"/>
    </source>
</evidence>
<dbReference type="Gene3D" id="3.30.565.10">
    <property type="entry name" value="Histidine kinase-like ATPase, C-terminal domain"/>
    <property type="match status" value="1"/>
</dbReference>
<dbReference type="InterPro" id="IPR050482">
    <property type="entry name" value="Sensor_HK_TwoCompSys"/>
</dbReference>
<dbReference type="Pfam" id="PF00672">
    <property type="entry name" value="HAMP"/>
    <property type="match status" value="1"/>
</dbReference>
<feature type="coiled-coil region" evidence="15">
    <location>
        <begin position="230"/>
        <end position="281"/>
    </location>
</feature>
<dbReference type="EC" id="2.7.13.3" evidence="14"/>
<dbReference type="PROSITE" id="PS50885">
    <property type="entry name" value="HAMP"/>
    <property type="match status" value="1"/>
</dbReference>
<evidence type="ECO:0000256" key="13">
    <source>
        <dbReference type="ARBA" id="ARBA00023136"/>
    </source>
</evidence>
<keyword evidence="13 14" id="KW-0472">Membrane</keyword>
<dbReference type="SMART" id="SM00304">
    <property type="entry name" value="HAMP"/>
    <property type="match status" value="1"/>
</dbReference>
<evidence type="ECO:0000256" key="15">
    <source>
        <dbReference type="SAM" id="Coils"/>
    </source>
</evidence>
<dbReference type="InterPro" id="IPR029095">
    <property type="entry name" value="NarX-like_N"/>
</dbReference>
<dbReference type="Gene3D" id="1.20.120.960">
    <property type="entry name" value="Histidine kinase NarX, sensor domain"/>
    <property type="match status" value="1"/>
</dbReference>
<keyword evidence="9 14" id="KW-0418">Kinase</keyword>
<evidence type="ECO:0000256" key="9">
    <source>
        <dbReference type="ARBA" id="ARBA00022777"/>
    </source>
</evidence>
<dbReference type="Proteomes" id="UP000242915">
    <property type="component" value="Unassembled WGS sequence"/>
</dbReference>
<evidence type="ECO:0000256" key="5">
    <source>
        <dbReference type="ARBA" id="ARBA00022553"/>
    </source>
</evidence>
<dbReference type="PANTHER" id="PTHR24421:SF10">
    <property type="entry name" value="NITRATE_NITRITE SENSOR PROTEIN NARQ"/>
    <property type="match status" value="1"/>
</dbReference>
<evidence type="ECO:0000256" key="14">
    <source>
        <dbReference type="PIRNR" id="PIRNR003167"/>
    </source>
</evidence>
<dbReference type="PANTHER" id="PTHR24421">
    <property type="entry name" value="NITRATE/NITRITE SENSOR PROTEIN NARX-RELATED"/>
    <property type="match status" value="1"/>
</dbReference>
<comment type="catalytic activity">
    <reaction evidence="1 14">
        <text>ATP + protein L-histidine = ADP + protein N-phospho-L-histidine.</text>
        <dbReference type="EC" id="2.7.13.3"/>
    </reaction>
</comment>
<evidence type="ECO:0000313" key="18">
    <source>
        <dbReference type="EMBL" id="SNR84169.1"/>
    </source>
</evidence>
<dbReference type="RefSeq" id="WP_089358694.1">
    <property type="nucleotide sequence ID" value="NZ_FZOG01000001.1"/>
</dbReference>
<dbReference type="CDD" id="cd06225">
    <property type="entry name" value="HAMP"/>
    <property type="match status" value="1"/>
</dbReference>
<dbReference type="Pfam" id="PF02518">
    <property type="entry name" value="HATPase_c"/>
    <property type="match status" value="1"/>
</dbReference>
<keyword evidence="12 14" id="KW-0902">Two-component regulatory system</keyword>
<organism evidence="18 19">
    <name type="scientific">Pseudomonas segetis</name>
    <dbReference type="NCBI Taxonomy" id="298908"/>
    <lineage>
        <taxon>Bacteria</taxon>
        <taxon>Pseudomonadati</taxon>
        <taxon>Pseudomonadota</taxon>
        <taxon>Gammaproteobacteria</taxon>
        <taxon>Pseudomonadales</taxon>
        <taxon>Pseudomonadaceae</taxon>
        <taxon>Pseudomonas</taxon>
    </lineage>
</organism>
<evidence type="ECO:0000256" key="6">
    <source>
        <dbReference type="ARBA" id="ARBA00022679"/>
    </source>
</evidence>
<dbReference type="SMART" id="SM00387">
    <property type="entry name" value="HATPase_c"/>
    <property type="match status" value="1"/>
</dbReference>
<evidence type="ECO:0000256" key="7">
    <source>
        <dbReference type="ARBA" id="ARBA00022692"/>
    </source>
</evidence>
<evidence type="ECO:0000256" key="12">
    <source>
        <dbReference type="ARBA" id="ARBA00023012"/>
    </source>
</evidence>
<feature type="domain" description="Histidine kinase" evidence="16">
    <location>
        <begin position="394"/>
        <end position="590"/>
    </location>
</feature>
<keyword evidence="7" id="KW-0812">Transmembrane</keyword>
<keyword evidence="4 14" id="KW-0997">Cell inner membrane</keyword>
<name>A0A238ZM17_9PSED</name>
<dbReference type="SUPFAM" id="SSF58104">
    <property type="entry name" value="Methyl-accepting chemotaxis protein (MCP) signaling domain"/>
    <property type="match status" value="1"/>
</dbReference>
<evidence type="ECO:0000313" key="19">
    <source>
        <dbReference type="Proteomes" id="UP000242915"/>
    </source>
</evidence>
<keyword evidence="8 14" id="KW-0547">Nucleotide-binding</keyword>
<dbReference type="InterPro" id="IPR005467">
    <property type="entry name" value="His_kinase_dom"/>
</dbReference>
<dbReference type="InterPro" id="IPR003660">
    <property type="entry name" value="HAMP_dom"/>
</dbReference>
<protein>
    <recommendedName>
        <fullName evidence="14">Sensor protein</fullName>
        <ecNumber evidence="14">2.7.13.3</ecNumber>
    </recommendedName>
</protein>
<accession>A0A238ZM17</accession>
<dbReference type="InterPro" id="IPR011712">
    <property type="entry name" value="Sig_transdc_His_kin_sub3_dim/P"/>
</dbReference>
<dbReference type="InterPro" id="IPR003594">
    <property type="entry name" value="HATPase_dom"/>
</dbReference>
<dbReference type="GO" id="GO:0046983">
    <property type="term" value="F:protein dimerization activity"/>
    <property type="evidence" value="ECO:0007669"/>
    <property type="project" value="UniProtKB-UniRule"/>
</dbReference>
<keyword evidence="3 14" id="KW-1003">Cell membrane</keyword>
<reference evidence="19" key="1">
    <citation type="submission" date="2017-06" db="EMBL/GenBank/DDBJ databases">
        <authorList>
            <person name="Varghese N."/>
            <person name="Submissions S."/>
        </authorList>
    </citation>
    <scope>NUCLEOTIDE SEQUENCE [LARGE SCALE GENOMIC DNA]</scope>
    <source>
        <strain evidence="19">CIP 108523</strain>
    </source>
</reference>
<evidence type="ECO:0000256" key="8">
    <source>
        <dbReference type="ARBA" id="ARBA00022741"/>
    </source>
</evidence>
<keyword evidence="5" id="KW-0597">Phosphoprotein</keyword>
<dbReference type="CDD" id="cd19408">
    <property type="entry name" value="NarX_NarQ_sensor"/>
    <property type="match status" value="1"/>
</dbReference>
<dbReference type="Pfam" id="PF13675">
    <property type="entry name" value="PilJ"/>
    <property type="match status" value="1"/>
</dbReference>
<dbReference type="InterPro" id="IPR042295">
    <property type="entry name" value="NarX-like_N_sf"/>
</dbReference>
<keyword evidence="19" id="KW-1185">Reference proteome</keyword>
<dbReference type="SUPFAM" id="SSF158472">
    <property type="entry name" value="HAMP domain-like"/>
    <property type="match status" value="1"/>
</dbReference>
<dbReference type="Gene3D" id="1.10.8.500">
    <property type="entry name" value="HAMP domain in histidine kinase"/>
    <property type="match status" value="1"/>
</dbReference>
<evidence type="ECO:0000256" key="4">
    <source>
        <dbReference type="ARBA" id="ARBA00022519"/>
    </source>
</evidence>
<proteinExistence type="predicted"/>
<dbReference type="GO" id="GO:0005886">
    <property type="term" value="C:plasma membrane"/>
    <property type="evidence" value="ECO:0007669"/>
    <property type="project" value="UniProtKB-SubCell"/>
</dbReference>
<dbReference type="GO" id="GO:0005524">
    <property type="term" value="F:ATP binding"/>
    <property type="evidence" value="ECO:0007669"/>
    <property type="project" value="UniProtKB-UniRule"/>
</dbReference>
<dbReference type="Pfam" id="PF07730">
    <property type="entry name" value="HisKA_3"/>
    <property type="match status" value="1"/>
</dbReference>
<dbReference type="EMBL" id="FZOG01000001">
    <property type="protein sequence ID" value="SNR84169.1"/>
    <property type="molecule type" value="Genomic_DNA"/>
</dbReference>
<dbReference type="GO" id="GO:0000155">
    <property type="term" value="F:phosphorelay sensor kinase activity"/>
    <property type="evidence" value="ECO:0007669"/>
    <property type="project" value="UniProtKB-UniRule"/>
</dbReference>
<evidence type="ECO:0000256" key="10">
    <source>
        <dbReference type="ARBA" id="ARBA00022840"/>
    </source>
</evidence>
<comment type="subcellular location">
    <subcellularLocation>
        <location evidence="2">Cell inner membrane</location>
        <topology evidence="2">Multi-pass membrane protein</topology>
    </subcellularLocation>
</comment>
<dbReference type="SUPFAM" id="SSF55874">
    <property type="entry name" value="ATPase domain of HSP90 chaperone/DNA topoisomerase II/histidine kinase"/>
    <property type="match status" value="1"/>
</dbReference>
<keyword evidence="15" id="KW-0175">Coiled coil</keyword>
<keyword evidence="10 14" id="KW-0067">ATP-binding</keyword>
<dbReference type="InterPro" id="IPR036890">
    <property type="entry name" value="HATPase_C_sf"/>
</dbReference>
<dbReference type="AlphaFoldDB" id="A0A238ZM17"/>
<dbReference type="PIRSF" id="PIRSF003167">
    <property type="entry name" value="STHK_NarX/NarQ"/>
    <property type="match status" value="1"/>
</dbReference>